<name>A0ABM8VNN8_9BACL</name>
<comment type="caution">
    <text evidence="1">The sequence shown here is derived from an EMBL/GenBank/DDBJ whole genome shotgun (WGS) entry which is preliminary data.</text>
</comment>
<protein>
    <recommendedName>
        <fullName evidence="3">Integrase</fullName>
    </recommendedName>
</protein>
<dbReference type="Proteomes" id="UP000730618">
    <property type="component" value="Unassembled WGS sequence"/>
</dbReference>
<gene>
    <name evidence="1" type="ORF">PAECIP111802_05066</name>
</gene>
<evidence type="ECO:0008006" key="3">
    <source>
        <dbReference type="Google" id="ProtNLM"/>
    </source>
</evidence>
<evidence type="ECO:0000313" key="2">
    <source>
        <dbReference type="Proteomes" id="UP000730618"/>
    </source>
</evidence>
<dbReference type="EMBL" id="CAJVCE010000016">
    <property type="protein sequence ID" value="CAG7651773.1"/>
    <property type="molecule type" value="Genomic_DNA"/>
</dbReference>
<proteinExistence type="predicted"/>
<organism evidence="1 2">
    <name type="scientific">Paenibacillus allorhizosphaerae</name>
    <dbReference type="NCBI Taxonomy" id="2849866"/>
    <lineage>
        <taxon>Bacteria</taxon>
        <taxon>Bacillati</taxon>
        <taxon>Bacillota</taxon>
        <taxon>Bacilli</taxon>
        <taxon>Bacillales</taxon>
        <taxon>Paenibacillaceae</taxon>
        <taxon>Paenibacillus</taxon>
    </lineage>
</organism>
<accession>A0ABM8VNN8</accession>
<sequence length="46" mass="5460">MMIIEGYFSSHFYILLKHKVTSESTRANANYITIQIRDTLSFLNYE</sequence>
<keyword evidence="2" id="KW-1185">Reference proteome</keyword>
<reference evidence="1 2" key="1">
    <citation type="submission" date="2021-06" db="EMBL/GenBank/DDBJ databases">
        <authorList>
            <person name="Criscuolo A."/>
        </authorList>
    </citation>
    <scope>NUCLEOTIDE SEQUENCE [LARGE SCALE GENOMIC DNA]</scope>
    <source>
        <strain evidence="2">CIP 111802</strain>
    </source>
</reference>
<evidence type="ECO:0000313" key="1">
    <source>
        <dbReference type="EMBL" id="CAG7651773.1"/>
    </source>
</evidence>